<dbReference type="Proteomes" id="UP000297951">
    <property type="component" value="Unassembled WGS sequence"/>
</dbReference>
<dbReference type="RefSeq" id="WP_135011954.1">
    <property type="nucleotide sequence ID" value="NZ_JADGLK010000012.1"/>
</dbReference>
<accession>A0A4Y9F4G8</accession>
<gene>
    <name evidence="1" type="ORF">E4U03_04655</name>
</gene>
<evidence type="ECO:0000313" key="1">
    <source>
        <dbReference type="EMBL" id="TFU22910.1"/>
    </source>
</evidence>
<evidence type="ECO:0000313" key="2">
    <source>
        <dbReference type="Proteomes" id="UP000297951"/>
    </source>
</evidence>
<dbReference type="OrthoDB" id="4413376at2"/>
<organism evidence="1 2">
    <name type="scientific">Rothia nasimurium</name>
    <dbReference type="NCBI Taxonomy" id="85336"/>
    <lineage>
        <taxon>Bacteria</taxon>
        <taxon>Bacillati</taxon>
        <taxon>Actinomycetota</taxon>
        <taxon>Actinomycetes</taxon>
        <taxon>Micrococcales</taxon>
        <taxon>Micrococcaceae</taxon>
        <taxon>Rothia</taxon>
    </lineage>
</organism>
<comment type="caution">
    <text evidence="1">The sequence shown here is derived from an EMBL/GenBank/DDBJ whole genome shotgun (WGS) entry which is preliminary data.</text>
</comment>
<dbReference type="AlphaFoldDB" id="A0A4Y9F4G8"/>
<sequence>MPRTKLLDRGEEICEIYPEVRVRNRQGSFSLRPGKTPEVIRVTVTEERMVASDLIGQVSIHNLRLSTRHMRGGAYARVVFRGEEWDIVTPPHLSTGGSRAIRHWEFKIRSRNRLGEEPQGG</sequence>
<reference evidence="1 2" key="1">
    <citation type="submission" date="2019-03" db="EMBL/GenBank/DDBJ databases">
        <title>Diversity of the mouse oral microbiome.</title>
        <authorList>
            <person name="Joseph S."/>
            <person name="Aduse-Opoku J."/>
            <person name="Curtis M."/>
            <person name="Wade W."/>
            <person name="Hashim A."/>
        </authorList>
    </citation>
    <scope>NUCLEOTIDE SEQUENCE [LARGE SCALE GENOMIC DNA]</scope>
    <source>
        <strain evidence="2">irhom_31</strain>
    </source>
</reference>
<proteinExistence type="predicted"/>
<protein>
    <submittedName>
        <fullName evidence="1">Uncharacterized protein</fullName>
    </submittedName>
</protein>
<name>A0A4Y9F4G8_9MICC</name>
<dbReference type="EMBL" id="SPQC01000012">
    <property type="protein sequence ID" value="TFU22910.1"/>
    <property type="molecule type" value="Genomic_DNA"/>
</dbReference>